<evidence type="ECO:0000256" key="3">
    <source>
        <dbReference type="ARBA" id="ARBA00022475"/>
    </source>
</evidence>
<feature type="transmembrane region" description="Helical" evidence="7">
    <location>
        <begin position="206"/>
        <end position="225"/>
    </location>
</feature>
<evidence type="ECO:0000259" key="8">
    <source>
        <dbReference type="PROSITE" id="PS50850"/>
    </source>
</evidence>
<feature type="transmembrane region" description="Helical" evidence="7">
    <location>
        <begin position="408"/>
        <end position="427"/>
    </location>
</feature>
<keyword evidence="6 7" id="KW-0472">Membrane</keyword>
<dbReference type="CDD" id="cd06173">
    <property type="entry name" value="MFS_MefA_like"/>
    <property type="match status" value="1"/>
</dbReference>
<keyword evidence="3" id="KW-1003">Cell membrane</keyword>
<feature type="transmembrane region" description="Helical" evidence="7">
    <location>
        <begin position="342"/>
        <end position="364"/>
    </location>
</feature>
<dbReference type="AlphaFoldDB" id="A0A1X7P8K3"/>
<proteinExistence type="predicted"/>
<evidence type="ECO:0000256" key="7">
    <source>
        <dbReference type="SAM" id="Phobius"/>
    </source>
</evidence>
<dbReference type="PANTHER" id="PTHR23513">
    <property type="entry name" value="INTEGRAL MEMBRANE EFFLUX PROTEIN-RELATED"/>
    <property type="match status" value="1"/>
</dbReference>
<feature type="domain" description="Major facilitator superfamily (MFS) profile" evidence="8">
    <location>
        <begin position="45"/>
        <end position="430"/>
    </location>
</feature>
<comment type="subcellular location">
    <subcellularLocation>
        <location evidence="1">Cell membrane</location>
        <topology evidence="1">Multi-pass membrane protein</topology>
    </subcellularLocation>
</comment>
<feature type="transmembrane region" description="Helical" evidence="7">
    <location>
        <begin position="137"/>
        <end position="154"/>
    </location>
</feature>
<dbReference type="Gene3D" id="1.20.1250.20">
    <property type="entry name" value="MFS general substrate transporter like domains"/>
    <property type="match status" value="1"/>
</dbReference>
<evidence type="ECO:0000256" key="4">
    <source>
        <dbReference type="ARBA" id="ARBA00022692"/>
    </source>
</evidence>
<reference evidence="10" key="1">
    <citation type="submission" date="2017-04" db="EMBL/GenBank/DDBJ databases">
        <authorList>
            <person name="Varghese N."/>
            <person name="Submissions S."/>
        </authorList>
    </citation>
    <scope>NUCLEOTIDE SEQUENCE [LARGE SCALE GENOMIC DNA]</scope>
    <source>
        <strain evidence="10">VKM Ac-2121</strain>
    </source>
</reference>
<dbReference type="SUPFAM" id="SSF103473">
    <property type="entry name" value="MFS general substrate transporter"/>
    <property type="match status" value="1"/>
</dbReference>
<feature type="transmembrane region" description="Helical" evidence="7">
    <location>
        <begin position="245"/>
        <end position="269"/>
    </location>
</feature>
<protein>
    <submittedName>
        <fullName evidence="9">Predicted arabinose efflux permease, MFS family</fullName>
    </submittedName>
</protein>
<dbReference type="STRING" id="1891671.SAMN06295885_2728"/>
<organism evidence="9 10">
    <name type="scientific">Rathayibacter oskolensis</name>
    <dbReference type="NCBI Taxonomy" id="1891671"/>
    <lineage>
        <taxon>Bacteria</taxon>
        <taxon>Bacillati</taxon>
        <taxon>Actinomycetota</taxon>
        <taxon>Actinomycetes</taxon>
        <taxon>Micrococcales</taxon>
        <taxon>Microbacteriaceae</taxon>
        <taxon>Rathayibacter</taxon>
    </lineage>
</organism>
<dbReference type="InterPro" id="IPR010290">
    <property type="entry name" value="TM_effector"/>
</dbReference>
<keyword evidence="4 7" id="KW-0812">Transmembrane</keyword>
<feature type="transmembrane region" description="Helical" evidence="7">
    <location>
        <begin position="289"/>
        <end position="307"/>
    </location>
</feature>
<dbReference type="RefSeq" id="WP_244274911.1">
    <property type="nucleotide sequence ID" value="NZ_FXBM01000002.1"/>
</dbReference>
<dbReference type="Proteomes" id="UP000193711">
    <property type="component" value="Unassembled WGS sequence"/>
</dbReference>
<dbReference type="InterPro" id="IPR020846">
    <property type="entry name" value="MFS_dom"/>
</dbReference>
<dbReference type="Pfam" id="PF05977">
    <property type="entry name" value="MFS_3"/>
    <property type="match status" value="1"/>
</dbReference>
<dbReference type="EMBL" id="FXBM01000002">
    <property type="protein sequence ID" value="SMH46364.1"/>
    <property type="molecule type" value="Genomic_DNA"/>
</dbReference>
<feature type="transmembrane region" description="Helical" evidence="7">
    <location>
        <begin position="78"/>
        <end position="98"/>
    </location>
</feature>
<accession>A0A1X7P8K3</accession>
<evidence type="ECO:0000256" key="5">
    <source>
        <dbReference type="ARBA" id="ARBA00022989"/>
    </source>
</evidence>
<dbReference type="GO" id="GO:0005886">
    <property type="term" value="C:plasma membrane"/>
    <property type="evidence" value="ECO:0007669"/>
    <property type="project" value="UniProtKB-SubCell"/>
</dbReference>
<name>A0A1X7P8K3_9MICO</name>
<feature type="transmembrane region" description="Helical" evidence="7">
    <location>
        <begin position="175"/>
        <end position="200"/>
    </location>
</feature>
<dbReference type="InterPro" id="IPR036259">
    <property type="entry name" value="MFS_trans_sf"/>
</dbReference>
<evidence type="ECO:0000256" key="2">
    <source>
        <dbReference type="ARBA" id="ARBA00022448"/>
    </source>
</evidence>
<dbReference type="PANTHER" id="PTHR23513:SF11">
    <property type="entry name" value="STAPHYLOFERRIN A TRANSPORTER"/>
    <property type="match status" value="1"/>
</dbReference>
<feature type="transmembrane region" description="Helical" evidence="7">
    <location>
        <begin position="376"/>
        <end position="396"/>
    </location>
</feature>
<dbReference type="GO" id="GO:0022857">
    <property type="term" value="F:transmembrane transporter activity"/>
    <property type="evidence" value="ECO:0007669"/>
    <property type="project" value="InterPro"/>
</dbReference>
<feature type="transmembrane region" description="Helical" evidence="7">
    <location>
        <begin position="110"/>
        <end position="131"/>
    </location>
</feature>
<evidence type="ECO:0000313" key="10">
    <source>
        <dbReference type="Proteomes" id="UP000193711"/>
    </source>
</evidence>
<evidence type="ECO:0000256" key="6">
    <source>
        <dbReference type="ARBA" id="ARBA00023136"/>
    </source>
</evidence>
<feature type="transmembrane region" description="Helical" evidence="7">
    <location>
        <begin position="319"/>
        <end position="336"/>
    </location>
</feature>
<sequence>MSSTKAAAPAASTASIAEAAPTAPIAVVDGPPAWRNTFQALEVPNFRIYTGAHFIGSTAMWIQRIAQDWLVLELTGSVVAVGITVALQFAPLLVFGLYGGVLADRYPKRILLITAQSTAAVLSAVLGVLTVSGAVEPWHIFTIAFLLGFVTVIDNPTRQAFVTEVVGPVHLRNAISINATVFQLGALIGPAISGVLILAVGSGPAFLINASAALVAVTGLASMNARALHTVPRLPRARGQLREGVAYVLGKPAIAWSLLLVAVASTFAFNTAVVFADYAANEFDAGAGGYGLFSSMAAVGAVLGAVASTRRVRLRLRTVVGGAVVYGAFEMLAAAMPTQGMFAVSLIGVGLGNLLFVTAANALIQSSSNVSVRGRVMSIYVLVLLGFQTIGAPLIGGLSELLGPRATLATMGGVLVLGAAVVALIVATRARMGLQFSPRGVRIVDHP</sequence>
<keyword evidence="5 7" id="KW-1133">Transmembrane helix</keyword>
<gene>
    <name evidence="9" type="ORF">SAMN06295885_2728</name>
</gene>
<keyword evidence="10" id="KW-1185">Reference proteome</keyword>
<dbReference type="PROSITE" id="PS50850">
    <property type="entry name" value="MFS"/>
    <property type="match status" value="1"/>
</dbReference>
<evidence type="ECO:0000313" key="9">
    <source>
        <dbReference type="EMBL" id="SMH46364.1"/>
    </source>
</evidence>
<evidence type="ECO:0000256" key="1">
    <source>
        <dbReference type="ARBA" id="ARBA00004651"/>
    </source>
</evidence>
<keyword evidence="2" id="KW-0813">Transport</keyword>